<sequence>MSQNKNICEHIKLTKRTWNDEREKRREGKLRRGRPQKLNTEQAKNHGETLELQGNRYYDATTIVQSLDISMARQAKQGDHSHKQSTVFKSANNRTNNYIVPKADEILVDLHKILVFRDRDPFINAVCTKRRSKPKGNEKKFSREQRRVLVKNAYFRKTSMTVGELALDKGKAANSSKQGRVRYNLKNSEGNNKSCNDSERPETNNVGIVDKESQEPQREPK</sequence>
<protein>
    <submittedName>
        <fullName evidence="2">Uncharacterized protein</fullName>
    </submittedName>
</protein>
<accession>A0A3M6TA95</accession>
<gene>
    <name evidence="2" type="ORF">pdam_00010929</name>
</gene>
<dbReference type="AlphaFoldDB" id="A0A3M6TA95"/>
<feature type="compositionally biased region" description="Polar residues" evidence="1">
    <location>
        <begin position="185"/>
        <end position="195"/>
    </location>
</feature>
<feature type="region of interest" description="Disordered" evidence="1">
    <location>
        <begin position="172"/>
        <end position="221"/>
    </location>
</feature>
<proteinExistence type="predicted"/>
<dbReference type="Proteomes" id="UP000275408">
    <property type="component" value="Unassembled WGS sequence"/>
</dbReference>
<keyword evidence="3" id="KW-1185">Reference proteome</keyword>
<evidence type="ECO:0000313" key="2">
    <source>
        <dbReference type="EMBL" id="RMX38307.1"/>
    </source>
</evidence>
<reference evidence="2 3" key="1">
    <citation type="journal article" date="2018" name="Sci. Rep.">
        <title>Comparative analysis of the Pocillopora damicornis genome highlights role of immune system in coral evolution.</title>
        <authorList>
            <person name="Cunning R."/>
            <person name="Bay R.A."/>
            <person name="Gillette P."/>
            <person name="Baker A.C."/>
            <person name="Traylor-Knowles N."/>
        </authorList>
    </citation>
    <scope>NUCLEOTIDE SEQUENCE [LARGE SCALE GENOMIC DNA]</scope>
    <source>
        <strain evidence="2">RSMAS</strain>
        <tissue evidence="2">Whole animal</tissue>
    </source>
</reference>
<feature type="region of interest" description="Disordered" evidence="1">
    <location>
        <begin position="19"/>
        <end position="48"/>
    </location>
</feature>
<evidence type="ECO:0000313" key="3">
    <source>
        <dbReference type="Proteomes" id="UP000275408"/>
    </source>
</evidence>
<feature type="compositionally biased region" description="Basic and acidic residues" evidence="1">
    <location>
        <begin position="209"/>
        <end position="221"/>
    </location>
</feature>
<name>A0A3M6TA95_POCDA</name>
<organism evidence="2 3">
    <name type="scientific">Pocillopora damicornis</name>
    <name type="common">Cauliflower coral</name>
    <name type="synonym">Millepora damicornis</name>
    <dbReference type="NCBI Taxonomy" id="46731"/>
    <lineage>
        <taxon>Eukaryota</taxon>
        <taxon>Metazoa</taxon>
        <taxon>Cnidaria</taxon>
        <taxon>Anthozoa</taxon>
        <taxon>Hexacorallia</taxon>
        <taxon>Scleractinia</taxon>
        <taxon>Astrocoeniina</taxon>
        <taxon>Pocilloporidae</taxon>
        <taxon>Pocillopora</taxon>
    </lineage>
</organism>
<comment type="caution">
    <text evidence="2">The sequence shown here is derived from an EMBL/GenBank/DDBJ whole genome shotgun (WGS) entry which is preliminary data.</text>
</comment>
<dbReference type="EMBL" id="RCHS01004029">
    <property type="protein sequence ID" value="RMX38307.1"/>
    <property type="molecule type" value="Genomic_DNA"/>
</dbReference>
<evidence type="ECO:0000256" key="1">
    <source>
        <dbReference type="SAM" id="MobiDB-lite"/>
    </source>
</evidence>